<evidence type="ECO:0000256" key="3">
    <source>
        <dbReference type="ARBA" id="ARBA00004586"/>
    </source>
</evidence>
<evidence type="ECO:0000256" key="6">
    <source>
        <dbReference type="ARBA" id="ARBA00022723"/>
    </source>
</evidence>
<evidence type="ECO:0000256" key="11">
    <source>
        <dbReference type="ARBA" id="ARBA00023033"/>
    </source>
</evidence>
<evidence type="ECO:0000256" key="14">
    <source>
        <dbReference type="RuleBase" id="RU000461"/>
    </source>
</evidence>
<dbReference type="SUPFAM" id="SSF48264">
    <property type="entry name" value="Cytochrome P450"/>
    <property type="match status" value="1"/>
</dbReference>
<dbReference type="GO" id="GO:0006082">
    <property type="term" value="P:organic acid metabolic process"/>
    <property type="evidence" value="ECO:0007669"/>
    <property type="project" value="TreeGrafter"/>
</dbReference>
<dbReference type="InterPro" id="IPR008067">
    <property type="entry name" value="Cyt_P450_E_grp-I_CYP2A-like"/>
</dbReference>
<keyword evidence="7" id="KW-0256">Endoplasmic reticulum</keyword>
<evidence type="ECO:0000256" key="5">
    <source>
        <dbReference type="ARBA" id="ARBA00022617"/>
    </source>
</evidence>
<reference evidence="15" key="1">
    <citation type="submission" date="2025-08" db="UniProtKB">
        <authorList>
            <consortium name="Ensembl"/>
        </authorList>
    </citation>
    <scope>IDENTIFICATION</scope>
</reference>
<evidence type="ECO:0000256" key="8">
    <source>
        <dbReference type="ARBA" id="ARBA00022848"/>
    </source>
</evidence>
<evidence type="ECO:0000256" key="1">
    <source>
        <dbReference type="ARBA" id="ARBA00001971"/>
    </source>
</evidence>
<dbReference type="GO" id="GO:0016712">
    <property type="term" value="F:oxidoreductase activity, acting on paired donors, with incorporation or reduction of molecular oxygen, reduced flavin or flavoprotein as one donor, and incorporation of one atom of oxygen"/>
    <property type="evidence" value="ECO:0007669"/>
    <property type="project" value="InterPro"/>
</dbReference>
<dbReference type="AlphaFoldDB" id="A0A3Q3FTR3"/>
<protein>
    <submittedName>
        <fullName evidence="15">Cytochrome P450 2F5-like</fullName>
    </submittedName>
</protein>
<proteinExistence type="inferred from homology"/>
<keyword evidence="11 14" id="KW-0503">Monooxygenase</keyword>
<dbReference type="InterPro" id="IPR036396">
    <property type="entry name" value="Cyt_P450_sf"/>
</dbReference>
<keyword evidence="9 14" id="KW-0560">Oxidoreductase</keyword>
<keyword evidence="5 13" id="KW-0349">Heme</keyword>
<dbReference type="PRINTS" id="PR00385">
    <property type="entry name" value="P450"/>
</dbReference>
<evidence type="ECO:0000256" key="10">
    <source>
        <dbReference type="ARBA" id="ARBA00023004"/>
    </source>
</evidence>
<dbReference type="PANTHER" id="PTHR24300:SF153">
    <property type="entry name" value="CYTOCHROME P450 2G1-LIKE-RELATED"/>
    <property type="match status" value="1"/>
</dbReference>
<dbReference type="InParanoid" id="A0A3Q3FTR3"/>
<dbReference type="CDD" id="cd11026">
    <property type="entry name" value="CYP2"/>
    <property type="match status" value="1"/>
</dbReference>
<accession>A0A3Q3FTR3</accession>
<evidence type="ECO:0000313" key="15">
    <source>
        <dbReference type="Ensembl" id="ENSLBEP00000022864.1"/>
    </source>
</evidence>
<dbReference type="FunFam" id="1.10.630.10:FF:000010">
    <property type="entry name" value="cytochrome P450 2W1 isoform X2"/>
    <property type="match status" value="1"/>
</dbReference>
<evidence type="ECO:0000256" key="12">
    <source>
        <dbReference type="ARBA" id="ARBA00023136"/>
    </source>
</evidence>
<organism evidence="15 16">
    <name type="scientific">Labrus bergylta</name>
    <name type="common">ballan wrasse</name>
    <dbReference type="NCBI Taxonomy" id="56723"/>
    <lineage>
        <taxon>Eukaryota</taxon>
        <taxon>Metazoa</taxon>
        <taxon>Chordata</taxon>
        <taxon>Craniata</taxon>
        <taxon>Vertebrata</taxon>
        <taxon>Euteleostomi</taxon>
        <taxon>Actinopterygii</taxon>
        <taxon>Neopterygii</taxon>
        <taxon>Teleostei</taxon>
        <taxon>Neoteleostei</taxon>
        <taxon>Acanthomorphata</taxon>
        <taxon>Eupercaria</taxon>
        <taxon>Labriformes</taxon>
        <taxon>Labridae</taxon>
        <taxon>Labrus</taxon>
    </lineage>
</organism>
<reference evidence="15" key="2">
    <citation type="submission" date="2025-09" db="UniProtKB">
        <authorList>
            <consortium name="Ensembl"/>
        </authorList>
    </citation>
    <scope>IDENTIFICATION</scope>
</reference>
<dbReference type="InterPro" id="IPR017972">
    <property type="entry name" value="Cyt_P450_CS"/>
</dbReference>
<dbReference type="PRINTS" id="PR00463">
    <property type="entry name" value="EP450I"/>
</dbReference>
<evidence type="ECO:0000256" key="13">
    <source>
        <dbReference type="PIRSR" id="PIRSR602401-1"/>
    </source>
</evidence>
<dbReference type="InterPro" id="IPR050182">
    <property type="entry name" value="Cytochrome_P450_fam2"/>
</dbReference>
<sequence>MELSVTLISAGLLIVLVLLLKLKSRKSVCLPPGPTALPIIGNLLQLDRRAPFKTLLKLSESYGPVITVYLGRQRVVVLVGYDAVKEALVDQADDFTGRGPVPFLLRATNGYGLAISNGERWRQLRRFTLTTLRDFGMGRKGMEEWIQEEAKHLVARLNTTKATPFDPTFFLSCTVSNVICCLVFGQRFSYDDGSFLDLLKIINDTLKFGSSPWGQLYNIFPRLMEWLPGRQHKVFANVDKVRDFIMKKIQEHQDTVDPSSPRDYIDCFLTRLSQEKHLPTSEFHYENLVGTVLNLFLAGTETTSSTIRFSLSVLIKYPKIQENMQQEIDTVIGQERSPRMEDRKSLHFTDAVLHEMQRLMDIVPMGIPHYALHDITFRGYTILKNTMIIPLLHSVLKEEKQWETPWSFNPQHFLDHNGNFKKNPAFLPFSAGKRACVGESLARMEIFLFMVSLLQRFTFSVPGGPDSVDLSPEYSSFGNLPRRYNIIATPRL</sequence>
<dbReference type="Pfam" id="PF00067">
    <property type="entry name" value="p450"/>
    <property type="match status" value="1"/>
</dbReference>
<keyword evidence="8" id="KW-0492">Microsome</keyword>
<evidence type="ECO:0000256" key="4">
    <source>
        <dbReference type="ARBA" id="ARBA00010617"/>
    </source>
</evidence>
<keyword evidence="12" id="KW-0472">Membrane</keyword>
<comment type="subcellular location">
    <subcellularLocation>
        <location evidence="3">Endoplasmic reticulum membrane</location>
    </subcellularLocation>
    <subcellularLocation>
        <location evidence="2">Microsome membrane</location>
    </subcellularLocation>
</comment>
<dbReference type="OrthoDB" id="1103324at2759"/>
<comment type="cofactor">
    <cofactor evidence="1 13">
        <name>heme</name>
        <dbReference type="ChEBI" id="CHEBI:30413"/>
    </cofactor>
</comment>
<feature type="binding site" description="axial binding residue" evidence="13">
    <location>
        <position position="436"/>
    </location>
    <ligand>
        <name>heme</name>
        <dbReference type="ChEBI" id="CHEBI:30413"/>
    </ligand>
    <ligandPart>
        <name>Fe</name>
        <dbReference type="ChEBI" id="CHEBI:18248"/>
    </ligandPart>
</feature>
<dbReference type="Ensembl" id="ENSLBET00000024050.1">
    <property type="protein sequence ID" value="ENSLBEP00000022864.1"/>
    <property type="gene ID" value="ENSLBEG00000017434.1"/>
</dbReference>
<dbReference type="InterPro" id="IPR002401">
    <property type="entry name" value="Cyt_P450_E_grp-I"/>
</dbReference>
<dbReference type="GO" id="GO:0006805">
    <property type="term" value="P:xenobiotic metabolic process"/>
    <property type="evidence" value="ECO:0007669"/>
    <property type="project" value="TreeGrafter"/>
</dbReference>
<dbReference type="GO" id="GO:0020037">
    <property type="term" value="F:heme binding"/>
    <property type="evidence" value="ECO:0007669"/>
    <property type="project" value="InterPro"/>
</dbReference>
<evidence type="ECO:0000313" key="16">
    <source>
        <dbReference type="Proteomes" id="UP000261660"/>
    </source>
</evidence>
<dbReference type="Gene3D" id="1.10.630.10">
    <property type="entry name" value="Cytochrome P450"/>
    <property type="match status" value="1"/>
</dbReference>
<keyword evidence="6 13" id="KW-0479">Metal-binding</keyword>
<dbReference type="PRINTS" id="PR01684">
    <property type="entry name" value="EP450ICYP2A"/>
</dbReference>
<evidence type="ECO:0000256" key="7">
    <source>
        <dbReference type="ARBA" id="ARBA00022824"/>
    </source>
</evidence>
<dbReference type="PANTHER" id="PTHR24300">
    <property type="entry name" value="CYTOCHROME P450 508A4-RELATED"/>
    <property type="match status" value="1"/>
</dbReference>
<evidence type="ECO:0000256" key="2">
    <source>
        <dbReference type="ARBA" id="ARBA00004524"/>
    </source>
</evidence>
<dbReference type="GeneTree" id="ENSGT00940000162064"/>
<dbReference type="GO" id="GO:0005506">
    <property type="term" value="F:iron ion binding"/>
    <property type="evidence" value="ECO:0007669"/>
    <property type="project" value="InterPro"/>
</dbReference>
<dbReference type="Proteomes" id="UP000261660">
    <property type="component" value="Unplaced"/>
</dbReference>
<dbReference type="InterPro" id="IPR001128">
    <property type="entry name" value="Cyt_P450"/>
</dbReference>
<evidence type="ECO:0000256" key="9">
    <source>
        <dbReference type="ARBA" id="ARBA00023002"/>
    </source>
</evidence>
<dbReference type="GO" id="GO:0005789">
    <property type="term" value="C:endoplasmic reticulum membrane"/>
    <property type="evidence" value="ECO:0007669"/>
    <property type="project" value="UniProtKB-SubCell"/>
</dbReference>
<comment type="similarity">
    <text evidence="4 14">Belongs to the cytochrome P450 family.</text>
</comment>
<keyword evidence="16" id="KW-1185">Reference proteome</keyword>
<name>A0A3Q3FTR3_9LABR</name>
<dbReference type="STRING" id="56723.ENSLBEP00000022864"/>
<dbReference type="GO" id="GO:0046222">
    <property type="term" value="P:aflatoxin metabolic process"/>
    <property type="evidence" value="ECO:0007669"/>
    <property type="project" value="UniProtKB-ARBA"/>
</dbReference>
<keyword evidence="10 13" id="KW-0408">Iron</keyword>
<dbReference type="PROSITE" id="PS00086">
    <property type="entry name" value="CYTOCHROME_P450"/>
    <property type="match status" value="1"/>
</dbReference>